<evidence type="ECO:0000256" key="1">
    <source>
        <dbReference type="SAM" id="MobiDB-lite"/>
    </source>
</evidence>
<gene>
    <name evidence="3" type="ORF">ACFP50_00990</name>
</gene>
<evidence type="ECO:0000313" key="3">
    <source>
        <dbReference type="EMBL" id="MFC6054111.1"/>
    </source>
</evidence>
<organism evidence="3 4">
    <name type="scientific">Streptomyces pratens</name>
    <dbReference type="NCBI Taxonomy" id="887456"/>
    <lineage>
        <taxon>Bacteria</taxon>
        <taxon>Bacillati</taxon>
        <taxon>Actinomycetota</taxon>
        <taxon>Actinomycetes</taxon>
        <taxon>Kitasatosporales</taxon>
        <taxon>Streptomycetaceae</taxon>
        <taxon>Streptomyces</taxon>
    </lineage>
</organism>
<feature type="non-terminal residue" evidence="3">
    <location>
        <position position="1"/>
    </location>
</feature>
<dbReference type="InterPro" id="IPR002559">
    <property type="entry name" value="Transposase_11"/>
</dbReference>
<name>A0ABW1LR67_9ACTN</name>
<dbReference type="SUPFAM" id="SSF53098">
    <property type="entry name" value="Ribonuclease H-like"/>
    <property type="match status" value="1"/>
</dbReference>
<comment type="caution">
    <text evidence="3">The sequence shown here is derived from an EMBL/GenBank/DDBJ whole genome shotgun (WGS) entry which is preliminary data.</text>
</comment>
<dbReference type="EMBL" id="JBHSPT010000002">
    <property type="protein sequence ID" value="MFC6054111.1"/>
    <property type="molecule type" value="Genomic_DNA"/>
</dbReference>
<proteinExistence type="predicted"/>
<accession>A0ABW1LR67</accession>
<keyword evidence="4" id="KW-1185">Reference proteome</keyword>
<feature type="compositionally biased region" description="Polar residues" evidence="1">
    <location>
        <begin position="226"/>
        <end position="241"/>
    </location>
</feature>
<dbReference type="RefSeq" id="WP_386392242.1">
    <property type="nucleotide sequence ID" value="NZ_JBHSPT010000002.1"/>
</dbReference>
<sequence length="262" mass="28787">KEMLLPADAAFDGNEFLDAAHQSGARFLVRSGARRVPTPAEHLGDGSYLARIGYGVLRVLLPVRVIEAALTVTLADGTVRTEQWRLITNLLDPVRYPAAELVDLYHRRWEAETTYFSIKATMLDGRVLRSRSTDGLDQEVYALLTAYQALIRAGNDALTGRPEVPMERISFTVLLAAATGTVTAGHGIFPGTLIDLVGTIGHAALDDLLPARRRQRVKARTRKNPTSKYGPNAGQHPSTSQNYTVHATVTFFEHGLNSRSRR</sequence>
<evidence type="ECO:0000259" key="2">
    <source>
        <dbReference type="Pfam" id="PF01609"/>
    </source>
</evidence>
<feature type="domain" description="Transposase IS4-like" evidence="2">
    <location>
        <begin position="7"/>
        <end position="147"/>
    </location>
</feature>
<evidence type="ECO:0000313" key="4">
    <source>
        <dbReference type="Proteomes" id="UP001596242"/>
    </source>
</evidence>
<dbReference type="Pfam" id="PF01609">
    <property type="entry name" value="DDE_Tnp_1"/>
    <property type="match status" value="1"/>
</dbReference>
<feature type="compositionally biased region" description="Basic residues" evidence="1">
    <location>
        <begin position="214"/>
        <end position="225"/>
    </location>
</feature>
<dbReference type="Proteomes" id="UP001596242">
    <property type="component" value="Unassembled WGS sequence"/>
</dbReference>
<protein>
    <submittedName>
        <fullName evidence="3">Transposase</fullName>
    </submittedName>
</protein>
<reference evidence="4" key="1">
    <citation type="journal article" date="2019" name="Int. J. Syst. Evol. Microbiol.">
        <title>The Global Catalogue of Microorganisms (GCM) 10K type strain sequencing project: providing services to taxonomists for standard genome sequencing and annotation.</title>
        <authorList>
            <consortium name="The Broad Institute Genomics Platform"/>
            <consortium name="The Broad Institute Genome Sequencing Center for Infectious Disease"/>
            <person name="Wu L."/>
            <person name="Ma J."/>
        </authorList>
    </citation>
    <scope>NUCLEOTIDE SEQUENCE [LARGE SCALE GENOMIC DNA]</scope>
    <source>
        <strain evidence="4">JCM 12763</strain>
    </source>
</reference>
<feature type="region of interest" description="Disordered" evidence="1">
    <location>
        <begin position="214"/>
        <end position="241"/>
    </location>
</feature>
<dbReference type="InterPro" id="IPR012337">
    <property type="entry name" value="RNaseH-like_sf"/>
</dbReference>